<reference evidence="1" key="1">
    <citation type="journal article" date="2020" name="Nature">
        <title>Giant virus diversity and host interactions through global metagenomics.</title>
        <authorList>
            <person name="Schulz F."/>
            <person name="Roux S."/>
            <person name="Paez-Espino D."/>
            <person name="Jungbluth S."/>
            <person name="Walsh D.A."/>
            <person name="Denef V.J."/>
            <person name="McMahon K.D."/>
            <person name="Konstantinidis K.T."/>
            <person name="Eloe-Fadrosh E.A."/>
            <person name="Kyrpides N.C."/>
            <person name="Woyke T."/>
        </authorList>
    </citation>
    <scope>NUCLEOTIDE SEQUENCE</scope>
    <source>
        <strain evidence="1">GVMAG-M-3300013004-44</strain>
    </source>
</reference>
<dbReference type="Gene3D" id="2.60.120.10">
    <property type="entry name" value="Jelly Rolls"/>
    <property type="match status" value="1"/>
</dbReference>
<dbReference type="AlphaFoldDB" id="A0A6C0BGN3"/>
<organism evidence="1">
    <name type="scientific">viral metagenome</name>
    <dbReference type="NCBI Taxonomy" id="1070528"/>
    <lineage>
        <taxon>unclassified sequences</taxon>
        <taxon>metagenomes</taxon>
        <taxon>organismal metagenomes</taxon>
    </lineage>
</organism>
<evidence type="ECO:0000313" key="1">
    <source>
        <dbReference type="EMBL" id="QHS91326.1"/>
    </source>
</evidence>
<accession>A0A6C0BGN3</accession>
<evidence type="ECO:0008006" key="2">
    <source>
        <dbReference type="Google" id="ProtNLM"/>
    </source>
</evidence>
<dbReference type="InterPro" id="IPR014710">
    <property type="entry name" value="RmlC-like_jellyroll"/>
</dbReference>
<dbReference type="EMBL" id="MN739158">
    <property type="protein sequence ID" value="QHS91326.1"/>
    <property type="molecule type" value="Genomic_DNA"/>
</dbReference>
<name>A0A6C0BGN3_9ZZZZ</name>
<protein>
    <recommendedName>
        <fullName evidence="2">JmjC domain-containing protein</fullName>
    </recommendedName>
</protein>
<sequence length="221" mass="25219">MEWTQHDQLIELLGEKVPLVVRSIPSATFWTHDDVKGRPCFTKLPIFKDVSLQQWLSTATSSSLCPWKYAQAEIIADASGISIWAQKWMNPVIIPTLLKLWMFPRYHCWAGNVGLRKTFATWTCIFPVDGDMMVTIMPESMESSLPASWVDCIPSQLTIKDTPFVNDLKFIDVILRPGHCLFMPAHWFVSWTSAEKPVMACTISYHTPISYLAFRSSPYVT</sequence>
<proteinExistence type="predicted"/>